<dbReference type="AlphaFoldDB" id="A0A3N0XU47"/>
<reference evidence="2 3" key="1">
    <citation type="submission" date="2018-10" db="EMBL/GenBank/DDBJ databases">
        <title>Genome assembly for a Yunnan-Guizhou Plateau 3E fish, Anabarilius grahami (Regan), and its evolutionary and genetic applications.</title>
        <authorList>
            <person name="Jiang W."/>
        </authorList>
    </citation>
    <scope>NUCLEOTIDE SEQUENCE [LARGE SCALE GENOMIC DNA]</scope>
    <source>
        <strain evidence="2">AG-KIZ</strain>
        <tissue evidence="2">Muscle</tissue>
    </source>
</reference>
<sequence>MASVSDASLPLFAGEDTFELHAVQWELEAVERQIQTLLEKQAELRERQTALETSRADAQQSSVTRPVLGNNQMVIGTSPTPGEQVLFFDVGVKPSYQSHQKYLH</sequence>
<comment type="caution">
    <text evidence="2">The sequence shown here is derived from an EMBL/GenBank/DDBJ whole genome shotgun (WGS) entry which is preliminary data.</text>
</comment>
<dbReference type="OrthoDB" id="10072345at2759"/>
<name>A0A3N0XU47_ANAGA</name>
<keyword evidence="3" id="KW-1185">Reference proteome</keyword>
<dbReference type="EMBL" id="RJVU01060294">
    <property type="protein sequence ID" value="ROJ52108.1"/>
    <property type="molecule type" value="Genomic_DNA"/>
</dbReference>
<evidence type="ECO:0000313" key="2">
    <source>
        <dbReference type="EMBL" id="ROJ52108.1"/>
    </source>
</evidence>
<gene>
    <name evidence="2" type="ORF">DPX16_21274</name>
</gene>
<dbReference type="Proteomes" id="UP000281406">
    <property type="component" value="Unassembled WGS sequence"/>
</dbReference>
<keyword evidence="1" id="KW-0175">Coiled coil</keyword>
<protein>
    <submittedName>
        <fullName evidence="2">Uncharacterized protein</fullName>
    </submittedName>
</protein>
<organism evidence="2 3">
    <name type="scientific">Anabarilius grahami</name>
    <name type="common">Kanglang fish</name>
    <name type="synonym">Barilius grahami</name>
    <dbReference type="NCBI Taxonomy" id="495550"/>
    <lineage>
        <taxon>Eukaryota</taxon>
        <taxon>Metazoa</taxon>
        <taxon>Chordata</taxon>
        <taxon>Craniata</taxon>
        <taxon>Vertebrata</taxon>
        <taxon>Euteleostomi</taxon>
        <taxon>Actinopterygii</taxon>
        <taxon>Neopterygii</taxon>
        <taxon>Teleostei</taxon>
        <taxon>Ostariophysi</taxon>
        <taxon>Cypriniformes</taxon>
        <taxon>Xenocyprididae</taxon>
        <taxon>Xenocypridinae</taxon>
        <taxon>Xenocypridinae incertae sedis</taxon>
        <taxon>Anabarilius</taxon>
    </lineage>
</organism>
<proteinExistence type="predicted"/>
<feature type="coiled-coil region" evidence="1">
    <location>
        <begin position="20"/>
        <end position="47"/>
    </location>
</feature>
<evidence type="ECO:0000313" key="3">
    <source>
        <dbReference type="Proteomes" id="UP000281406"/>
    </source>
</evidence>
<accession>A0A3N0XU47</accession>
<evidence type="ECO:0000256" key="1">
    <source>
        <dbReference type="SAM" id="Coils"/>
    </source>
</evidence>